<evidence type="ECO:0000256" key="7">
    <source>
        <dbReference type="ARBA" id="ARBA00023098"/>
    </source>
</evidence>
<dbReference type="AlphaFoldDB" id="A0A2G9GGC7"/>
<evidence type="ECO:0000256" key="5">
    <source>
        <dbReference type="ARBA" id="ARBA00022801"/>
    </source>
</evidence>
<keyword evidence="7" id="KW-0443">Lipid metabolism</keyword>
<proteinExistence type="inferred from homology"/>
<dbReference type="GO" id="GO:0004806">
    <property type="term" value="F:triacylglycerol lipase activity"/>
    <property type="evidence" value="ECO:0007669"/>
    <property type="project" value="UniProtKB-EC"/>
</dbReference>
<dbReference type="InterPro" id="IPR036514">
    <property type="entry name" value="SGNH_hydro_sf"/>
</dbReference>
<reference evidence="10" key="1">
    <citation type="journal article" date="2018" name="Gigascience">
        <title>Genome assembly of the Pink Ipe (Handroanthus impetiginosus, Bignoniaceae), a highly valued, ecologically keystone Neotropical timber forest tree.</title>
        <authorList>
            <person name="Silva-Junior O.B."/>
            <person name="Grattapaglia D."/>
            <person name="Novaes E."/>
            <person name="Collevatti R.G."/>
        </authorList>
    </citation>
    <scope>NUCLEOTIDE SEQUENCE [LARGE SCALE GENOMIC DNA]</scope>
    <source>
        <strain evidence="10">cv. UFG-1</strain>
    </source>
</reference>
<evidence type="ECO:0000256" key="3">
    <source>
        <dbReference type="ARBA" id="ARBA00022525"/>
    </source>
</evidence>
<dbReference type="Proteomes" id="UP000231279">
    <property type="component" value="Unassembled WGS sequence"/>
</dbReference>
<dbReference type="PANTHER" id="PTHR45650">
    <property type="entry name" value="GDSL-LIKE LIPASE/ACYLHYDROLASE-RELATED"/>
    <property type="match status" value="1"/>
</dbReference>
<comment type="similarity">
    <text evidence="2">Belongs to the 'GDSL' lipolytic enzyme family.</text>
</comment>
<feature type="signal peptide" evidence="8">
    <location>
        <begin position="1"/>
        <end position="24"/>
    </location>
</feature>
<evidence type="ECO:0000256" key="6">
    <source>
        <dbReference type="ARBA" id="ARBA00022963"/>
    </source>
</evidence>
<protein>
    <submittedName>
        <fullName evidence="9">Triacylglycerol lipase</fullName>
        <ecNumber evidence="9">3.1.1.3</ecNumber>
    </submittedName>
</protein>
<dbReference type="GO" id="GO:0005576">
    <property type="term" value="C:extracellular region"/>
    <property type="evidence" value="ECO:0007669"/>
    <property type="project" value="UniProtKB-SubCell"/>
</dbReference>
<dbReference type="EMBL" id="NKXS01005194">
    <property type="protein sequence ID" value="PIN04344.1"/>
    <property type="molecule type" value="Genomic_DNA"/>
</dbReference>
<evidence type="ECO:0000313" key="10">
    <source>
        <dbReference type="Proteomes" id="UP000231279"/>
    </source>
</evidence>
<keyword evidence="3" id="KW-0964">Secreted</keyword>
<feature type="chain" id="PRO_5013789040" evidence="8">
    <location>
        <begin position="25"/>
        <end position="350"/>
    </location>
</feature>
<sequence>MDYSKLNLSFFLLPLVTLLTLVVGEPQVPCLFIFGDSLVDNGNNIHRNTTAKVNFLPYGIDFPDGPTGRFTNGRNVADIIAELLGFDSFIPPFANVTNEDILRGANYGSGGAGILDETGRSMHGDIISLNEQLSNHEAAITRITKLLGGKTAAKQHLGECIYYVVMGNNDYLGTYLPHFYSSKTPYTPQQFAALLIEQYSKQLRRLYESGARKIAVSSLGKLGCVPLELATYGSDDDASCVETGNNAVQIFNENLKHLVADLNNRLPDAKFVYTRESSSATSYGNIKNLRDTCCLVETGGCVPGSVPCGNRFEYMFWDEVHPTEAGNLISATIAYNSMAPLYASNPIDVW</sequence>
<dbReference type="GO" id="GO:0016042">
    <property type="term" value="P:lipid catabolic process"/>
    <property type="evidence" value="ECO:0007669"/>
    <property type="project" value="UniProtKB-KW"/>
</dbReference>
<dbReference type="SUPFAM" id="SSF52266">
    <property type="entry name" value="SGNH hydrolase"/>
    <property type="match status" value="1"/>
</dbReference>
<dbReference type="InterPro" id="IPR051238">
    <property type="entry name" value="GDSL_esterase/lipase"/>
</dbReference>
<dbReference type="InterPro" id="IPR001087">
    <property type="entry name" value="GDSL"/>
</dbReference>
<dbReference type="InterPro" id="IPR035669">
    <property type="entry name" value="SGNH_plant_lipase-like"/>
</dbReference>
<evidence type="ECO:0000313" key="9">
    <source>
        <dbReference type="EMBL" id="PIN04344.1"/>
    </source>
</evidence>
<dbReference type="CDD" id="cd01837">
    <property type="entry name" value="SGNH_plant_lipase_like"/>
    <property type="match status" value="1"/>
</dbReference>
<dbReference type="Pfam" id="PF00657">
    <property type="entry name" value="Lipase_GDSL"/>
    <property type="match status" value="1"/>
</dbReference>
<evidence type="ECO:0000256" key="2">
    <source>
        <dbReference type="ARBA" id="ARBA00008668"/>
    </source>
</evidence>
<dbReference type="Gene3D" id="3.40.50.1110">
    <property type="entry name" value="SGNH hydrolase"/>
    <property type="match status" value="1"/>
</dbReference>
<keyword evidence="4 8" id="KW-0732">Signal</keyword>
<comment type="caution">
    <text evidence="9">The sequence shown here is derived from an EMBL/GenBank/DDBJ whole genome shotgun (WGS) entry which is preliminary data.</text>
</comment>
<evidence type="ECO:0000256" key="8">
    <source>
        <dbReference type="SAM" id="SignalP"/>
    </source>
</evidence>
<comment type="subcellular location">
    <subcellularLocation>
        <location evidence="1">Secreted</location>
    </subcellularLocation>
</comment>
<organism evidence="9 10">
    <name type="scientific">Handroanthus impetiginosus</name>
    <dbReference type="NCBI Taxonomy" id="429701"/>
    <lineage>
        <taxon>Eukaryota</taxon>
        <taxon>Viridiplantae</taxon>
        <taxon>Streptophyta</taxon>
        <taxon>Embryophyta</taxon>
        <taxon>Tracheophyta</taxon>
        <taxon>Spermatophyta</taxon>
        <taxon>Magnoliopsida</taxon>
        <taxon>eudicotyledons</taxon>
        <taxon>Gunneridae</taxon>
        <taxon>Pentapetalae</taxon>
        <taxon>asterids</taxon>
        <taxon>lamiids</taxon>
        <taxon>Lamiales</taxon>
        <taxon>Bignoniaceae</taxon>
        <taxon>Crescentiina</taxon>
        <taxon>Tabebuia alliance</taxon>
        <taxon>Handroanthus</taxon>
    </lineage>
</organism>
<keyword evidence="10" id="KW-1185">Reference proteome</keyword>
<dbReference type="OrthoDB" id="1683520at2759"/>
<keyword evidence="6" id="KW-0442">Lipid degradation</keyword>
<accession>A0A2G9GGC7</accession>
<keyword evidence="5 9" id="KW-0378">Hydrolase</keyword>
<name>A0A2G9GGC7_9LAMI</name>
<dbReference type="EC" id="3.1.1.3" evidence="9"/>
<gene>
    <name evidence="9" type="ORF">CDL12_23119</name>
</gene>
<dbReference type="PANTHER" id="PTHR45650:SF9">
    <property type="entry name" value="SGNH HYDROLASE-TYPE ESTERASE DOMAIN-CONTAINING PROTEIN"/>
    <property type="match status" value="1"/>
</dbReference>
<evidence type="ECO:0000256" key="4">
    <source>
        <dbReference type="ARBA" id="ARBA00022729"/>
    </source>
</evidence>
<evidence type="ECO:0000256" key="1">
    <source>
        <dbReference type="ARBA" id="ARBA00004613"/>
    </source>
</evidence>